<feature type="compositionally biased region" description="Acidic residues" evidence="6">
    <location>
        <begin position="590"/>
        <end position="600"/>
    </location>
</feature>
<dbReference type="SUPFAM" id="SSF47473">
    <property type="entry name" value="EF-hand"/>
    <property type="match status" value="1"/>
</dbReference>
<dbReference type="Pfam" id="PF12796">
    <property type="entry name" value="Ank_2"/>
    <property type="match status" value="1"/>
</dbReference>
<dbReference type="PROSITE" id="PS50088">
    <property type="entry name" value="ANK_REPEAT"/>
    <property type="match status" value="1"/>
</dbReference>
<evidence type="ECO:0000259" key="9">
    <source>
        <dbReference type="PROSITE" id="PS50222"/>
    </source>
</evidence>
<evidence type="ECO:0000313" key="11">
    <source>
        <dbReference type="Proteomes" id="UP000285060"/>
    </source>
</evidence>
<dbReference type="SMART" id="SM00248">
    <property type="entry name" value="ANK"/>
    <property type="match status" value="2"/>
</dbReference>
<sequence>MQLIALFESADEDKSGSVDEQEFRKLLVRMDICISDEEVDKLVVEVDTNNNGLIEWDEFVMFGLDVVFRLLEERKATSYNPKTYVVEVTITTTSPADGSTERQSYQAIGFSSREAKFKAAELALVKMRKMKPGFEFPAGVVPPTWDDWAFNNLNKGVASLKVLKTLVEKGFTPADNLVFMKRFSLHVSYLHVKHQNLDTALVFPNSTSLTTPWCRWVDEQVARGMDGALVLQQLCHGGYDSTKDPHFVQQLLQGKKNGAVPPVYDFWQCVQTGNLHETKLFVCAGQNVNEAKLDRHAKTLYTPLQLAAKLGYLNMVEYFLQHGAEVAAKNSFRRTALMFAARHGHPAVRTFDAKREYVRSCIINTNKSLNFLDEKRSFRGIVRALFADMMQAKLARNARPTFALAWLHEAVDLAYADHMGRTPLDLLLQRKHRPGSPKENRELEVTLQRARHRRRMNHAARRQLEQDAVKRGAFEENLLQQLPRQPEYKDAQSLNHFYENVNTGQLQLRIPDDVRAALAVRMQWFFRKQSARLLEKRGSWTMHKHAEKQRVFFYNTETGQYQWTKPTVVDGWANIPPNIKRTLDAVATPDSDDEDSDDSEQGEHREGIDQVSQKLLRVFEHQDAVTGGRVYYNTDTRQLTRDKPDAVLKDELKRQAYALLIKTADVHAVQEAIKASAQDATVQLVRRLTDEELSKQRDNEHWMNILQRARRRDTLTTLVKKEVVDDATRRLNQLNDAILRKFVDGRNHTKLTLTAASRIHADFATATMGYRDARVATEQRALMKARALGLFVSEKIVMAPSRASTEAMEFTEWLQREEAESHAVEDTDANPSESARRRIVRLVEDAAWRMDSHYALCFWGCRLWSLVGMQKADHEHDECKRRCARCSAVRSLIDW</sequence>
<dbReference type="PROSITE" id="PS00018">
    <property type="entry name" value="EF_HAND_1"/>
    <property type="match status" value="2"/>
</dbReference>
<feature type="domain" description="DRBM" evidence="8">
    <location>
        <begin position="48"/>
        <end position="129"/>
    </location>
</feature>
<dbReference type="SUPFAM" id="SSF51045">
    <property type="entry name" value="WW domain"/>
    <property type="match status" value="1"/>
</dbReference>
<keyword evidence="3 4" id="KW-0040">ANK repeat</keyword>
<organism evidence="10 11">
    <name type="scientific">Aphanomyces invadans</name>
    <dbReference type="NCBI Taxonomy" id="157072"/>
    <lineage>
        <taxon>Eukaryota</taxon>
        <taxon>Sar</taxon>
        <taxon>Stramenopiles</taxon>
        <taxon>Oomycota</taxon>
        <taxon>Saprolegniomycetes</taxon>
        <taxon>Saprolegniales</taxon>
        <taxon>Verrucalvaceae</taxon>
        <taxon>Aphanomyces</taxon>
    </lineage>
</organism>
<dbReference type="PANTHER" id="PTHR24123">
    <property type="entry name" value="ANKYRIN REPEAT-CONTAINING"/>
    <property type="match status" value="1"/>
</dbReference>
<dbReference type="Pfam" id="PF13499">
    <property type="entry name" value="EF-hand_7"/>
    <property type="match status" value="1"/>
</dbReference>
<evidence type="ECO:0000256" key="5">
    <source>
        <dbReference type="PROSITE-ProRule" id="PRU00266"/>
    </source>
</evidence>
<dbReference type="InterPro" id="IPR051165">
    <property type="entry name" value="Multifunctional_ANK_Repeat"/>
</dbReference>
<evidence type="ECO:0000259" key="8">
    <source>
        <dbReference type="PROSITE" id="PS50137"/>
    </source>
</evidence>
<dbReference type="VEuPathDB" id="FungiDB:H310_07292"/>
<dbReference type="Proteomes" id="UP000285060">
    <property type="component" value="Unassembled WGS sequence"/>
</dbReference>
<dbReference type="PROSITE" id="PS50297">
    <property type="entry name" value="ANK_REP_REGION"/>
    <property type="match status" value="1"/>
</dbReference>
<dbReference type="InterPro" id="IPR036770">
    <property type="entry name" value="Ankyrin_rpt-contain_sf"/>
</dbReference>
<feature type="domain" description="EF-hand" evidence="9">
    <location>
        <begin position="1"/>
        <end position="33"/>
    </location>
</feature>
<keyword evidence="11" id="KW-1185">Reference proteome</keyword>
<evidence type="ECO:0000256" key="1">
    <source>
        <dbReference type="ARBA" id="ARBA00022737"/>
    </source>
</evidence>
<dbReference type="CDD" id="cd00201">
    <property type="entry name" value="WW"/>
    <property type="match status" value="1"/>
</dbReference>
<dbReference type="InterPro" id="IPR002110">
    <property type="entry name" value="Ankyrin_rpt"/>
</dbReference>
<dbReference type="SMART" id="SM00456">
    <property type="entry name" value="WW"/>
    <property type="match status" value="2"/>
</dbReference>
<dbReference type="Gene3D" id="1.25.40.20">
    <property type="entry name" value="Ankyrin repeat-containing domain"/>
    <property type="match status" value="1"/>
</dbReference>
<feature type="domain" description="WW" evidence="7">
    <location>
        <begin position="540"/>
        <end position="568"/>
    </location>
</feature>
<dbReference type="EMBL" id="QUSY01000441">
    <property type="protein sequence ID" value="RHY29435.1"/>
    <property type="molecule type" value="Genomic_DNA"/>
</dbReference>
<feature type="region of interest" description="Disordered" evidence="6">
    <location>
        <begin position="586"/>
        <end position="607"/>
    </location>
</feature>
<evidence type="ECO:0000256" key="2">
    <source>
        <dbReference type="ARBA" id="ARBA00022837"/>
    </source>
</evidence>
<dbReference type="SMART" id="SM00054">
    <property type="entry name" value="EFh"/>
    <property type="match status" value="2"/>
</dbReference>
<dbReference type="SUPFAM" id="SSF54768">
    <property type="entry name" value="dsRNA-binding domain-like"/>
    <property type="match status" value="1"/>
</dbReference>
<dbReference type="InterPro" id="IPR001202">
    <property type="entry name" value="WW_dom"/>
</dbReference>
<dbReference type="PROSITE" id="PS50137">
    <property type="entry name" value="DS_RBD"/>
    <property type="match status" value="1"/>
</dbReference>
<dbReference type="InterPro" id="IPR011992">
    <property type="entry name" value="EF-hand-dom_pair"/>
</dbReference>
<evidence type="ECO:0000256" key="6">
    <source>
        <dbReference type="SAM" id="MobiDB-lite"/>
    </source>
</evidence>
<feature type="domain" description="EF-hand" evidence="9">
    <location>
        <begin position="34"/>
        <end position="69"/>
    </location>
</feature>
<dbReference type="PROSITE" id="PS50020">
    <property type="entry name" value="WW_DOMAIN_2"/>
    <property type="match status" value="1"/>
</dbReference>
<dbReference type="Gene3D" id="2.20.70.10">
    <property type="match status" value="1"/>
</dbReference>
<dbReference type="SUPFAM" id="SSF48403">
    <property type="entry name" value="Ankyrin repeat"/>
    <property type="match status" value="1"/>
</dbReference>
<keyword evidence="5" id="KW-0694">RNA-binding</keyword>
<dbReference type="PANTHER" id="PTHR24123:SF33">
    <property type="entry name" value="PROTEIN HOS4"/>
    <property type="match status" value="1"/>
</dbReference>
<evidence type="ECO:0000256" key="4">
    <source>
        <dbReference type="PROSITE-ProRule" id="PRU00023"/>
    </source>
</evidence>
<dbReference type="GO" id="GO:0005509">
    <property type="term" value="F:calcium ion binding"/>
    <property type="evidence" value="ECO:0007669"/>
    <property type="project" value="InterPro"/>
</dbReference>
<evidence type="ECO:0000256" key="3">
    <source>
        <dbReference type="ARBA" id="ARBA00023043"/>
    </source>
</evidence>
<evidence type="ECO:0000259" key="7">
    <source>
        <dbReference type="PROSITE" id="PS50020"/>
    </source>
</evidence>
<dbReference type="InterPro" id="IPR002048">
    <property type="entry name" value="EF_hand_dom"/>
</dbReference>
<dbReference type="InterPro" id="IPR036020">
    <property type="entry name" value="WW_dom_sf"/>
</dbReference>
<protein>
    <submittedName>
        <fullName evidence="10">Uncharacterized protein</fullName>
    </submittedName>
</protein>
<reference evidence="10 11" key="1">
    <citation type="submission" date="2018-08" db="EMBL/GenBank/DDBJ databases">
        <title>Aphanomyces genome sequencing and annotation.</title>
        <authorList>
            <person name="Minardi D."/>
            <person name="Oidtmann B."/>
            <person name="Van Der Giezen M."/>
            <person name="Studholme D.J."/>
        </authorList>
    </citation>
    <scope>NUCLEOTIDE SEQUENCE [LARGE SCALE GENOMIC DNA]</scope>
    <source>
        <strain evidence="10 11">NJM0002</strain>
    </source>
</reference>
<dbReference type="Gene3D" id="1.10.238.10">
    <property type="entry name" value="EF-hand"/>
    <property type="match status" value="1"/>
</dbReference>
<dbReference type="InterPro" id="IPR014720">
    <property type="entry name" value="dsRBD_dom"/>
</dbReference>
<dbReference type="InterPro" id="IPR018247">
    <property type="entry name" value="EF_Hand_1_Ca_BS"/>
</dbReference>
<dbReference type="AlphaFoldDB" id="A0A418AVA9"/>
<accession>A0A418AVA9</accession>
<proteinExistence type="predicted"/>
<feature type="repeat" description="ANK" evidence="4">
    <location>
        <begin position="299"/>
        <end position="331"/>
    </location>
</feature>
<name>A0A418AVA9_9STRA</name>
<gene>
    <name evidence="10" type="ORF">DYB32_005138</name>
</gene>
<keyword evidence="2" id="KW-0106">Calcium</keyword>
<keyword evidence="1" id="KW-0677">Repeat</keyword>
<dbReference type="PROSITE" id="PS50222">
    <property type="entry name" value="EF_HAND_2"/>
    <property type="match status" value="2"/>
</dbReference>
<comment type="caution">
    <text evidence="10">The sequence shown here is derived from an EMBL/GenBank/DDBJ whole genome shotgun (WGS) entry which is preliminary data.</text>
</comment>
<evidence type="ECO:0000313" key="10">
    <source>
        <dbReference type="EMBL" id="RHY29435.1"/>
    </source>
</evidence>
<dbReference type="GO" id="GO:0003723">
    <property type="term" value="F:RNA binding"/>
    <property type="evidence" value="ECO:0007669"/>
    <property type="project" value="UniProtKB-UniRule"/>
</dbReference>